<reference evidence="2 4" key="1">
    <citation type="submission" date="2009-11" db="EMBL/GenBank/DDBJ databases">
        <authorList>
            <person name="Weinstock G."/>
            <person name="Sodergren E."/>
            <person name="Clifton S."/>
            <person name="Fulton L."/>
            <person name="Fulton B."/>
            <person name="Courtney L."/>
            <person name="Fronick C."/>
            <person name="Harrison M."/>
            <person name="Strong C."/>
            <person name="Farmer C."/>
            <person name="Delahaunty K."/>
            <person name="Markovic C."/>
            <person name="Hall O."/>
            <person name="Minx P."/>
            <person name="Tomlinson C."/>
            <person name="Mitreva M."/>
            <person name="Nelson J."/>
            <person name="Hou S."/>
            <person name="Wollam A."/>
            <person name="Pepin K.H."/>
            <person name="Johnson M."/>
            <person name="Bhonagiri V."/>
            <person name="Nash W.E."/>
            <person name="Warren W."/>
            <person name="Chinwalla A."/>
            <person name="Mardis E.R."/>
            <person name="Wilson R.K."/>
        </authorList>
    </citation>
    <scope>NUCLEOTIDE SEQUENCE [LARGE SCALE GENOMIC DNA]</scope>
    <source>
        <strain evidence="2 4">DSM 20093</strain>
    </source>
</reference>
<evidence type="ECO:0000313" key="2">
    <source>
        <dbReference type="EMBL" id="EFA23672.1"/>
    </source>
</evidence>
<dbReference type="RefSeq" id="WP_006294184.1">
    <property type="nucleotide sequence ID" value="NZ_ABXB03000001.1"/>
</dbReference>
<feature type="region of interest" description="Disordered" evidence="1">
    <location>
        <begin position="21"/>
        <end position="41"/>
    </location>
</feature>
<comment type="caution">
    <text evidence="2">The sequence shown here is derived from an EMBL/GenBank/DDBJ whole genome shotgun (WGS) entry which is preliminary data.</text>
</comment>
<dbReference type="STRING" id="561180.BIFGAL_02778"/>
<accession>D1NSM0</accession>
<dbReference type="Proteomes" id="UP000029074">
    <property type="component" value="Unassembled WGS sequence"/>
</dbReference>
<dbReference type="Pfam" id="PF14265">
    <property type="entry name" value="DUF4355"/>
    <property type="match status" value="1"/>
</dbReference>
<dbReference type="EMBL" id="ABXB03000001">
    <property type="protein sequence ID" value="EFA23672.1"/>
    <property type="molecule type" value="Genomic_DNA"/>
</dbReference>
<dbReference type="AlphaFoldDB" id="D1NSM0"/>
<feature type="region of interest" description="Disordered" evidence="1">
    <location>
        <begin position="147"/>
        <end position="170"/>
    </location>
</feature>
<name>D1NSM0_9BIFI</name>
<protein>
    <submittedName>
        <fullName evidence="3">Putative prophage LambdaCh01, scaffold protein</fullName>
    </submittedName>
</protein>
<sequence length="199" mass="22048">MFKQYWHAFSKLHNVRTIVEPDLDAGSGSDADAGEPREETREYTQAQIDAIVEKHIGRVRREYADYEDMKTKAARLDEIEAANKTELERTVADLEALQAKYAESQHAMLIQSACVKHGVPAEYAYLVSGANEKAIDMAAQKVAKLASASGPAPRRQHVTEGEHPASSAMRSLDEQIRTAEAKGDWALAGRLKTFKLAQH</sequence>
<dbReference type="InterPro" id="IPR025580">
    <property type="entry name" value="Gp46"/>
</dbReference>
<organism evidence="2 4">
    <name type="scientific">Bifidobacterium gallicum DSM 20093 = LMG 11596</name>
    <dbReference type="NCBI Taxonomy" id="561180"/>
    <lineage>
        <taxon>Bacteria</taxon>
        <taxon>Bacillati</taxon>
        <taxon>Actinomycetota</taxon>
        <taxon>Actinomycetes</taxon>
        <taxon>Bifidobacteriales</taxon>
        <taxon>Bifidobacteriaceae</taxon>
        <taxon>Bifidobacterium</taxon>
    </lineage>
</organism>
<evidence type="ECO:0000313" key="3">
    <source>
        <dbReference type="EMBL" id="KFI58731.1"/>
    </source>
</evidence>
<evidence type="ECO:0000313" key="5">
    <source>
        <dbReference type="Proteomes" id="UP000029074"/>
    </source>
</evidence>
<reference evidence="3 5" key="2">
    <citation type="submission" date="2014-03" db="EMBL/GenBank/DDBJ databases">
        <title>Genomics of Bifidobacteria.</title>
        <authorList>
            <person name="Ventura M."/>
            <person name="Milani C."/>
            <person name="Lugli G.A."/>
        </authorList>
    </citation>
    <scope>NUCLEOTIDE SEQUENCE [LARGE SCALE GENOMIC DNA]</scope>
    <source>
        <strain evidence="3 5">LMG 11596</strain>
    </source>
</reference>
<dbReference type="eggNOG" id="ENOG5030W77">
    <property type="taxonomic scope" value="Bacteria"/>
</dbReference>
<gene>
    <name evidence="3" type="ORF">BGLCM_1024</name>
    <name evidence="2" type="ORF">BIFGAL_02778</name>
</gene>
<keyword evidence="5" id="KW-1185">Reference proteome</keyword>
<dbReference type="Proteomes" id="UP000003656">
    <property type="component" value="Unassembled WGS sequence"/>
</dbReference>
<evidence type="ECO:0000313" key="4">
    <source>
        <dbReference type="Proteomes" id="UP000003656"/>
    </source>
</evidence>
<evidence type="ECO:0000256" key="1">
    <source>
        <dbReference type="SAM" id="MobiDB-lite"/>
    </source>
</evidence>
<dbReference type="EMBL" id="JGYW01000005">
    <property type="protein sequence ID" value="KFI58731.1"/>
    <property type="molecule type" value="Genomic_DNA"/>
</dbReference>
<proteinExistence type="predicted"/>